<protein>
    <recommendedName>
        <fullName evidence="2">DUF6531 domain-containing protein</fullName>
    </recommendedName>
</protein>
<comment type="caution">
    <text evidence="3">The sequence shown here is derived from an EMBL/GenBank/DDBJ whole genome shotgun (WGS) entry which is preliminary data.</text>
</comment>
<dbReference type="EMBL" id="JAAHBV010000157">
    <property type="protein sequence ID" value="NER59961.1"/>
    <property type="molecule type" value="Genomic_DNA"/>
</dbReference>
<keyword evidence="1" id="KW-0732">Signal</keyword>
<dbReference type="AlphaFoldDB" id="A0A6M0CR07"/>
<feature type="signal peptide" evidence="1">
    <location>
        <begin position="1"/>
        <end position="27"/>
    </location>
</feature>
<evidence type="ECO:0000256" key="1">
    <source>
        <dbReference type="SAM" id="SignalP"/>
    </source>
</evidence>
<sequence>MKTMLTAAAIRCCLPISLSFYSIVTVAAEIPSLDELMPSKERVQRQITVDRVDPHSGNLTIKHTDLSLPGAGGLDISIHRVYDLHRLSAGLQGSYKQSYEWTALGPGWTLSAAPKIYQQNTYAISDVGPYSMYYANPTLDMCKGTNHNVTRFAPSLRLRLADGTDMSLYSVAAPRPEPRTIGACSAKP</sequence>
<proteinExistence type="predicted"/>
<accession>A0A6M0CR07</accession>
<organism evidence="3 4">
    <name type="scientific">Pseudomonas brassicae</name>
    <dbReference type="NCBI Taxonomy" id="2708063"/>
    <lineage>
        <taxon>Bacteria</taxon>
        <taxon>Pseudomonadati</taxon>
        <taxon>Pseudomonadota</taxon>
        <taxon>Gammaproteobacteria</taxon>
        <taxon>Pseudomonadales</taxon>
        <taxon>Pseudomonadaceae</taxon>
        <taxon>Pseudomonas</taxon>
    </lineage>
</organism>
<gene>
    <name evidence="3" type="ORF">G3435_08225</name>
</gene>
<dbReference type="Proteomes" id="UP000480410">
    <property type="component" value="Unassembled WGS sequence"/>
</dbReference>
<reference evidence="3 4" key="1">
    <citation type="submission" date="2020-02" db="EMBL/GenBank/DDBJ databases">
        <title>Broccoli isolated Pseudomonas sp.</title>
        <authorList>
            <person name="Fujikawa T."/>
            <person name="Sawada H."/>
        </authorList>
    </citation>
    <scope>NUCLEOTIDE SEQUENCE [LARGE SCALE GENOMIC DNA]</scope>
    <source>
        <strain evidence="3 4">MAFF212428</strain>
    </source>
</reference>
<evidence type="ECO:0000259" key="2">
    <source>
        <dbReference type="Pfam" id="PF20148"/>
    </source>
</evidence>
<name>A0A6M0CR07_9PSED</name>
<evidence type="ECO:0000313" key="3">
    <source>
        <dbReference type="EMBL" id="NER59961.1"/>
    </source>
</evidence>
<dbReference type="Pfam" id="PF20148">
    <property type="entry name" value="DUF6531"/>
    <property type="match status" value="1"/>
</dbReference>
<evidence type="ECO:0000313" key="4">
    <source>
        <dbReference type="Proteomes" id="UP000480410"/>
    </source>
</evidence>
<feature type="domain" description="DUF6531" evidence="2">
    <location>
        <begin position="50"/>
        <end position="117"/>
    </location>
</feature>
<dbReference type="InterPro" id="IPR045351">
    <property type="entry name" value="DUF6531"/>
</dbReference>
<feature type="chain" id="PRO_5027014871" description="DUF6531 domain-containing protein" evidence="1">
    <location>
        <begin position="28"/>
        <end position="188"/>
    </location>
</feature>